<evidence type="ECO:0000256" key="1">
    <source>
        <dbReference type="ARBA" id="ARBA00007825"/>
    </source>
</evidence>
<sequence>MNRKTFLVQGISSLTSLSVFGFSSKKDKSNCWTQTDDLGPFYRENVPLNNPMVNDTNTSKLRISGIVFDGELCDKALAKATIDVWHADQNGDYDNSSSKFAFRTKIVTNNSGEYGFKTLMPGHYGNRPRHIHFKVQLDGYYPLITQLYFKHDEANFDYLSKQANVERILRITKRGDVWEGTFNLYLRKYQ</sequence>
<dbReference type="EMBL" id="JAMFMA010000002">
    <property type="protein sequence ID" value="MCL6273770.1"/>
    <property type="molecule type" value="Genomic_DNA"/>
</dbReference>
<gene>
    <name evidence="5" type="ORF">M3P19_07110</name>
</gene>
<dbReference type="InterPro" id="IPR000627">
    <property type="entry name" value="Intradiol_dOase_C"/>
</dbReference>
<keyword evidence="6" id="KW-1185">Reference proteome</keyword>
<evidence type="ECO:0000256" key="3">
    <source>
        <dbReference type="ARBA" id="ARBA00023002"/>
    </source>
</evidence>
<dbReference type="PANTHER" id="PTHR33711">
    <property type="entry name" value="DIOXYGENASE, PUTATIVE (AFU_ORTHOLOGUE AFUA_2G02910)-RELATED"/>
    <property type="match status" value="1"/>
</dbReference>
<evidence type="ECO:0000259" key="4">
    <source>
        <dbReference type="Pfam" id="PF00775"/>
    </source>
</evidence>
<name>A0ABT0PQV0_9FLAO</name>
<comment type="similarity">
    <text evidence="1">Belongs to the intradiol ring-cleavage dioxygenase family.</text>
</comment>
<evidence type="ECO:0000256" key="2">
    <source>
        <dbReference type="ARBA" id="ARBA00022964"/>
    </source>
</evidence>
<dbReference type="InterPro" id="IPR050770">
    <property type="entry name" value="Intradiol_RC_Dioxygenase"/>
</dbReference>
<keyword evidence="2" id="KW-0223">Dioxygenase</keyword>
<dbReference type="Pfam" id="PF00775">
    <property type="entry name" value="Dioxygenase_C"/>
    <property type="match status" value="1"/>
</dbReference>
<reference evidence="5 6" key="1">
    <citation type="submission" date="2022-05" db="EMBL/GenBank/DDBJ databases">
        <authorList>
            <person name="Park J.-S."/>
        </authorList>
    </citation>
    <scope>NUCLEOTIDE SEQUENCE [LARGE SCALE GENOMIC DNA]</scope>
    <source>
        <strain evidence="5 6">2012CJ35-5</strain>
    </source>
</reference>
<evidence type="ECO:0000313" key="6">
    <source>
        <dbReference type="Proteomes" id="UP001203607"/>
    </source>
</evidence>
<keyword evidence="3" id="KW-0560">Oxidoreductase</keyword>
<evidence type="ECO:0000313" key="5">
    <source>
        <dbReference type="EMBL" id="MCL6273770.1"/>
    </source>
</evidence>
<feature type="domain" description="Intradiol ring-cleavage dioxygenases" evidence="4">
    <location>
        <begin position="39"/>
        <end position="177"/>
    </location>
</feature>
<accession>A0ABT0PQV0</accession>
<dbReference type="PANTHER" id="PTHR33711:SF10">
    <property type="entry name" value="INTRADIOL RING-CLEAVAGE DIOXYGENASES DOMAIN-CONTAINING PROTEIN"/>
    <property type="match status" value="1"/>
</dbReference>
<organism evidence="5 6">
    <name type="scientific">Flagellimonas spongiicola</name>
    <dbReference type="NCBI Taxonomy" id="2942208"/>
    <lineage>
        <taxon>Bacteria</taxon>
        <taxon>Pseudomonadati</taxon>
        <taxon>Bacteroidota</taxon>
        <taxon>Flavobacteriia</taxon>
        <taxon>Flavobacteriales</taxon>
        <taxon>Flavobacteriaceae</taxon>
        <taxon>Flagellimonas</taxon>
    </lineage>
</organism>
<proteinExistence type="inferred from homology"/>
<dbReference type="RefSeq" id="WP_249656961.1">
    <property type="nucleotide sequence ID" value="NZ_JAMFMA010000002.1"/>
</dbReference>
<dbReference type="Proteomes" id="UP001203607">
    <property type="component" value="Unassembled WGS sequence"/>
</dbReference>
<protein>
    <recommendedName>
        <fullName evidence="4">Intradiol ring-cleavage dioxygenases domain-containing protein</fullName>
    </recommendedName>
</protein>
<comment type="caution">
    <text evidence="5">The sequence shown here is derived from an EMBL/GenBank/DDBJ whole genome shotgun (WGS) entry which is preliminary data.</text>
</comment>
<dbReference type="InterPro" id="IPR015889">
    <property type="entry name" value="Intradiol_dOase_core"/>
</dbReference>
<dbReference type="SUPFAM" id="SSF49482">
    <property type="entry name" value="Aromatic compound dioxygenase"/>
    <property type="match status" value="1"/>
</dbReference>
<dbReference type="Gene3D" id="2.60.130.10">
    <property type="entry name" value="Aromatic compound dioxygenase"/>
    <property type="match status" value="1"/>
</dbReference>